<protein>
    <submittedName>
        <fullName evidence="3">Uncharacterized protein</fullName>
    </submittedName>
</protein>
<dbReference type="AlphaFoldDB" id="A0A1T4XE54"/>
<feature type="chain" id="PRO_5012165284" evidence="2">
    <location>
        <begin position="20"/>
        <end position="119"/>
    </location>
</feature>
<dbReference type="STRING" id="92487.SAMN02745130_02883"/>
<reference evidence="3 4" key="1">
    <citation type="submission" date="2017-02" db="EMBL/GenBank/DDBJ databases">
        <authorList>
            <person name="Peterson S.W."/>
        </authorList>
    </citation>
    <scope>NUCLEOTIDE SEQUENCE [LARGE SCALE GENOMIC DNA]</scope>
    <source>
        <strain evidence="3 4">ATCC 49788</strain>
    </source>
</reference>
<dbReference type="EMBL" id="FUYB01000016">
    <property type="protein sequence ID" value="SKA87844.1"/>
    <property type="molecule type" value="Genomic_DNA"/>
</dbReference>
<dbReference type="PROSITE" id="PS51257">
    <property type="entry name" value="PROKAR_LIPOPROTEIN"/>
    <property type="match status" value="1"/>
</dbReference>
<dbReference type="Proteomes" id="UP000190460">
    <property type="component" value="Unassembled WGS sequence"/>
</dbReference>
<evidence type="ECO:0000313" key="3">
    <source>
        <dbReference type="EMBL" id="SKA87844.1"/>
    </source>
</evidence>
<organism evidence="3 4">
    <name type="scientific">Thiothrix eikelboomii</name>
    <dbReference type="NCBI Taxonomy" id="92487"/>
    <lineage>
        <taxon>Bacteria</taxon>
        <taxon>Pseudomonadati</taxon>
        <taxon>Pseudomonadota</taxon>
        <taxon>Gammaproteobacteria</taxon>
        <taxon>Thiotrichales</taxon>
        <taxon>Thiotrichaceae</taxon>
        <taxon>Thiothrix</taxon>
    </lineage>
</organism>
<feature type="region of interest" description="Disordered" evidence="1">
    <location>
        <begin position="68"/>
        <end position="102"/>
    </location>
</feature>
<feature type="signal peptide" evidence="2">
    <location>
        <begin position="1"/>
        <end position="19"/>
    </location>
</feature>
<sequence length="119" mass="12760">MRNYYILFSASVLSMTLLSGCMYNTSKESSLPTPTASVTPSQTQTTPLTKTSKPKVVVNNTANSSEAVKAKQAMVRAKPKSAAPSVKTIKSEPALKAGKKLSPEEVEDLIRKLSVCRPS</sequence>
<gene>
    <name evidence="3" type="ORF">SAMN02745130_02883</name>
</gene>
<accession>A0A1T4XE54</accession>
<name>A0A1T4XE54_9GAMM</name>
<evidence type="ECO:0000313" key="4">
    <source>
        <dbReference type="Proteomes" id="UP000190460"/>
    </source>
</evidence>
<evidence type="ECO:0000256" key="2">
    <source>
        <dbReference type="SAM" id="SignalP"/>
    </source>
</evidence>
<dbReference type="RefSeq" id="WP_143594372.1">
    <property type="nucleotide sequence ID" value="NZ_FUYB01000016.1"/>
</dbReference>
<keyword evidence="4" id="KW-1185">Reference proteome</keyword>
<proteinExistence type="predicted"/>
<feature type="region of interest" description="Disordered" evidence="1">
    <location>
        <begin position="26"/>
        <end position="51"/>
    </location>
</feature>
<keyword evidence="2" id="KW-0732">Signal</keyword>
<evidence type="ECO:0000256" key="1">
    <source>
        <dbReference type="SAM" id="MobiDB-lite"/>
    </source>
</evidence>